<evidence type="ECO:0000313" key="3">
    <source>
        <dbReference type="Proteomes" id="UP000037997"/>
    </source>
</evidence>
<gene>
    <name evidence="2" type="ORF">HPU229334_10885</name>
</gene>
<dbReference type="EMBL" id="JNOC01000059">
    <property type="protein sequence ID" value="KPH55028.1"/>
    <property type="molecule type" value="Genomic_DNA"/>
</dbReference>
<protein>
    <recommendedName>
        <fullName evidence="4">Autotransporter domain-containing protein</fullName>
    </recommendedName>
</protein>
<name>A0A0N0LSQ1_9HELI</name>
<evidence type="ECO:0008006" key="4">
    <source>
        <dbReference type="Google" id="ProtNLM"/>
    </source>
</evidence>
<dbReference type="RefSeq" id="WP_155462848.1">
    <property type="nucleotide sequence ID" value="NZ_JNOC01000059.1"/>
</dbReference>
<reference evidence="2 3" key="1">
    <citation type="submission" date="2014-06" db="EMBL/GenBank/DDBJ databases">
        <title>Helicobacter pullorum isolates in fresh chicken meat - phenotypic and genotypic features.</title>
        <authorList>
            <person name="Borges V."/>
            <person name="Santos A."/>
            <person name="Correia C.B."/>
            <person name="Saraiva M."/>
            <person name="Menard A."/>
            <person name="Vieira L."/>
            <person name="Sampaio D.A."/>
            <person name="Gomes J.P."/>
            <person name="Oleastro M."/>
        </authorList>
    </citation>
    <scope>NUCLEOTIDE SEQUENCE [LARGE SCALE GENOMIC DNA]</scope>
    <source>
        <strain evidence="2 3">229334/12</strain>
    </source>
</reference>
<evidence type="ECO:0000313" key="2">
    <source>
        <dbReference type="EMBL" id="KPH55028.1"/>
    </source>
</evidence>
<feature type="non-terminal residue" evidence="2">
    <location>
        <position position="1811"/>
    </location>
</feature>
<feature type="compositionally biased region" description="Basic and acidic residues" evidence="1">
    <location>
        <begin position="28"/>
        <end position="40"/>
    </location>
</feature>
<proteinExistence type="predicted"/>
<dbReference type="Proteomes" id="UP000037997">
    <property type="component" value="Unassembled WGS sequence"/>
</dbReference>
<feature type="region of interest" description="Disordered" evidence="1">
    <location>
        <begin position="1"/>
        <end position="160"/>
    </location>
</feature>
<sequence>MQTNHSIIAGGGGQSLNNQPLENPKNAKGLDSKSKLESKNPNKIQTAKIQDSKIQLESNPKDLAKLESNSPKLKDSNSKLESKNSNKILKSKIQDSKTSKASMNLESKKILESNPKLDSKTSQKSNKESESKQPKKIQRAKNTCDSKQSKKPAKSKNSSKLKSFIRTIPISIALASALSSQAVAGWSNGNNGTLNCSGDTCVVNANRHQQQISTTNNGTIQNLTINSGVTVAGWGGGGHNSGVGVALNQNALIHVEVGDAGDITNEGTMIIYDNGRIIRVASGKRVGNFTNNGNMTITGDAILVHGSMGDFINTGNITSSGKIFYITGSGANISDILLTSGLVKAGSNVLEVAGSATLGSFIVSNNAQVEGNMNISGQITDRIAIQDSASVTGNISLAGSSAIANGITIGGNSSGGSGNNTSLTGNISLAGRSSISKILIDGSNSSGANGTPKLDGDITLNTSNEITNGITIANGGTYDGTIHNRNSSSIGGVVVDNGTIVGDIIASGTSRLNGITIVNGGEMQGNIIGQHVSGSSGNAMNLGNIDIQSRLQGGITLANGATIESLRLSNRGTITNAVSIGESGSNNQTSILKTITLNGASGINSLVVGSSNDNAGTIKSITLDGNSSIGSINVAQRGTIANLEIGNASQVGSIGSIGSITNAGKLQNITLNNTSTITNGITNEANGNIGTITSNTNNINNIITNSGTIKDLVVSKGTITYIDSNNSGVVDSLLQVASGATLKMGASGTGTITLDNSGLGSVLDLKQGSTFEGNLRNASAIKEWKNDSNIRGSFINASDASVGDLTAGSIANNLLNEGNITNLTIDKNIGTLTNNGSGVINSLVVQNGSNIDNGIRNNSNIGSLNLQENVTYDGSGSITNALDIANNKTLTATNNGINILFANNATGTINNAGIIDGSLTNTANSTIKTFNTGSISGSIANNASATIETLNVTSNVGSIANSGEINSLTIQNGSNIANGITNTGDITTLIASGNVTNGITNDLNIDTLTINANANLGSGITNNSNIANLNVNSNVTYAGAGSITNALDIDGAQTQFTISDGAGGNGTLTLAENANTANSVKTITNDGTIIGNLINTLTTDWTFGVLQGNFTNESGGIINTLNTSKVGGSIANNGNLVNVIVDSNKTLTGNGSITNSLVVKNNNNNGYTLTIGNNGTGNLDFNATNGSGMIDNAGTINGNITNLATSTIKNFTNANTGKIDGNIINSGIITSFTNSGSFDGDLTNNGNITNFINSGNFTGNITNTAGDTISNFNNLRDITGNITNEGIITDFNNAGNIDGILTNASNANIGDFTNSGSIKEFKNEGLIAFYENNGTITTFSGNGTIYGVSNNKVINGNFENVANALKNTGTISGNVELVGQRGTCSNDICKLSGLWNEGTIGGTFTNAADKTINSVINGSNSQTNINAVLNNGIANSGTINQIHNYNNGTINNGITNDGIITNITNYNKGTINGGITNSSQIGMIDNTGLITGDLTNKANSIITTINTGSITGSIANSGEITTLNVTGNVNNGITNTTGNIANLIIDKGVILGNNGITNNAAIGNFTNNANITYSGSGSITGDFSNAKDFTITLNDDLILNGNGNTFSNDGTLKGTISNIGALASFTNTGSITGLESGNITGTLSNSNTGIIDNLVVDGNVSQMQNAGNIGSLDIQKNLNYSGSGSITNSIDIARDITLTTNGITLNAKSGSVNNLGTLAGALTLEGSSNSVTNSGSITTIINNANNSTLANNSNIGALAVNENLTYNGDGNGNDRITQALEVAKDKTLTIGNNGTLSFNSKNGSVNNLGTI</sequence>
<organism evidence="2 3">
    <name type="scientific">Helicobacter pullorum</name>
    <dbReference type="NCBI Taxonomy" id="35818"/>
    <lineage>
        <taxon>Bacteria</taxon>
        <taxon>Pseudomonadati</taxon>
        <taxon>Campylobacterota</taxon>
        <taxon>Epsilonproteobacteria</taxon>
        <taxon>Campylobacterales</taxon>
        <taxon>Helicobacteraceae</taxon>
        <taxon>Helicobacter</taxon>
    </lineage>
</organism>
<feature type="compositionally biased region" description="Basic and acidic residues" evidence="1">
    <location>
        <begin position="106"/>
        <end position="133"/>
    </location>
</feature>
<feature type="compositionally biased region" description="Basic residues" evidence="1">
    <location>
        <begin position="149"/>
        <end position="159"/>
    </location>
</feature>
<evidence type="ECO:0000256" key="1">
    <source>
        <dbReference type="SAM" id="MobiDB-lite"/>
    </source>
</evidence>
<comment type="caution">
    <text evidence="2">The sequence shown here is derived from an EMBL/GenBank/DDBJ whole genome shotgun (WGS) entry which is preliminary data.</text>
</comment>
<feature type="compositionally biased region" description="Polar residues" evidence="1">
    <location>
        <begin position="41"/>
        <end position="58"/>
    </location>
</feature>
<feature type="compositionally biased region" description="Basic and acidic residues" evidence="1">
    <location>
        <begin position="72"/>
        <end position="84"/>
    </location>
</feature>
<accession>A0A0N0LSQ1</accession>